<reference evidence="2 3" key="1">
    <citation type="journal article" date="2021" name="bioRxiv">
        <title>Chromosome-scale and haplotype-resolved genome assembly of a tetraploid potato cultivar.</title>
        <authorList>
            <person name="Sun H."/>
            <person name="Jiao W.-B."/>
            <person name="Krause K."/>
            <person name="Campoy J.A."/>
            <person name="Goel M."/>
            <person name="Folz-Donahue K."/>
            <person name="Kukat C."/>
            <person name="Huettel B."/>
            <person name="Schneeberger K."/>
        </authorList>
    </citation>
    <scope>NUCLEOTIDE SEQUENCE [LARGE SCALE GENOMIC DNA]</scope>
    <source>
        <strain evidence="2">SolTubOtavaFocal</strain>
        <tissue evidence="2">Leaves</tissue>
    </source>
</reference>
<sequence>MRPLIYDAKFKVEEEMTQAIGKPLHLDMTTINKTRPSCTRVKVQVDLLSEFPKHVEMEIINEIKNESRMENVKIQYDMLPKYCKQCKVQGHEDEACRKLHPEQRQIEEYTKKETEQGPKGNNNEEQGNEFATRRRRVIRRYWKPINIQESRDMEVE</sequence>
<keyword evidence="3" id="KW-1185">Reference proteome</keyword>
<evidence type="ECO:0000313" key="2">
    <source>
        <dbReference type="EMBL" id="KAH0740873.1"/>
    </source>
</evidence>
<dbReference type="InterPro" id="IPR040256">
    <property type="entry name" value="At4g02000-like"/>
</dbReference>
<comment type="caution">
    <text evidence="2">The sequence shown here is derived from an EMBL/GenBank/DDBJ whole genome shotgun (WGS) entry which is preliminary data.</text>
</comment>
<accession>A0ABQ7U326</accession>
<name>A0ABQ7U326_SOLTU</name>
<evidence type="ECO:0008006" key="4">
    <source>
        <dbReference type="Google" id="ProtNLM"/>
    </source>
</evidence>
<proteinExistence type="predicted"/>
<evidence type="ECO:0000313" key="3">
    <source>
        <dbReference type="Proteomes" id="UP000826656"/>
    </source>
</evidence>
<dbReference type="PANTHER" id="PTHR31286">
    <property type="entry name" value="GLYCINE-RICH CELL WALL STRUCTURAL PROTEIN 1.8-LIKE"/>
    <property type="match status" value="1"/>
</dbReference>
<gene>
    <name evidence="2" type="ORF">KY290_033916</name>
</gene>
<dbReference type="Proteomes" id="UP000826656">
    <property type="component" value="Unassembled WGS sequence"/>
</dbReference>
<dbReference type="PANTHER" id="PTHR31286:SF79">
    <property type="entry name" value="N-6 ADENINE-SPECIFIC DNA METHYLASE"/>
    <property type="match status" value="1"/>
</dbReference>
<dbReference type="EMBL" id="JAIVGD010000026">
    <property type="protein sequence ID" value="KAH0740873.1"/>
    <property type="molecule type" value="Genomic_DNA"/>
</dbReference>
<feature type="region of interest" description="Disordered" evidence="1">
    <location>
        <begin position="100"/>
        <end position="131"/>
    </location>
</feature>
<organism evidence="2 3">
    <name type="scientific">Solanum tuberosum</name>
    <name type="common">Potato</name>
    <dbReference type="NCBI Taxonomy" id="4113"/>
    <lineage>
        <taxon>Eukaryota</taxon>
        <taxon>Viridiplantae</taxon>
        <taxon>Streptophyta</taxon>
        <taxon>Embryophyta</taxon>
        <taxon>Tracheophyta</taxon>
        <taxon>Spermatophyta</taxon>
        <taxon>Magnoliopsida</taxon>
        <taxon>eudicotyledons</taxon>
        <taxon>Gunneridae</taxon>
        <taxon>Pentapetalae</taxon>
        <taxon>asterids</taxon>
        <taxon>lamiids</taxon>
        <taxon>Solanales</taxon>
        <taxon>Solanaceae</taxon>
        <taxon>Solanoideae</taxon>
        <taxon>Solaneae</taxon>
        <taxon>Solanum</taxon>
    </lineage>
</organism>
<feature type="compositionally biased region" description="Basic and acidic residues" evidence="1">
    <location>
        <begin position="100"/>
        <end position="116"/>
    </location>
</feature>
<protein>
    <recommendedName>
        <fullName evidence="4">DUF4283 domain-containing protein</fullName>
    </recommendedName>
</protein>
<evidence type="ECO:0000256" key="1">
    <source>
        <dbReference type="SAM" id="MobiDB-lite"/>
    </source>
</evidence>